<organism evidence="4 5">
    <name type="scientific">Manduca sexta</name>
    <name type="common">Tobacco hawkmoth</name>
    <name type="synonym">Tobacco hornworm</name>
    <dbReference type="NCBI Taxonomy" id="7130"/>
    <lineage>
        <taxon>Eukaryota</taxon>
        <taxon>Metazoa</taxon>
        <taxon>Ecdysozoa</taxon>
        <taxon>Arthropoda</taxon>
        <taxon>Hexapoda</taxon>
        <taxon>Insecta</taxon>
        <taxon>Pterygota</taxon>
        <taxon>Neoptera</taxon>
        <taxon>Endopterygota</taxon>
        <taxon>Lepidoptera</taxon>
        <taxon>Glossata</taxon>
        <taxon>Ditrysia</taxon>
        <taxon>Bombycoidea</taxon>
        <taxon>Sphingidae</taxon>
        <taxon>Sphinginae</taxon>
        <taxon>Sphingini</taxon>
        <taxon>Manduca</taxon>
    </lineage>
</organism>
<reference evidence="4" key="1">
    <citation type="journal article" date="2016" name="Insect Biochem. Mol. Biol.">
        <title>Multifaceted biological insights from a draft genome sequence of the tobacco hornworm moth, Manduca sexta.</title>
        <authorList>
            <person name="Kanost M.R."/>
            <person name="Arrese E.L."/>
            <person name="Cao X."/>
            <person name="Chen Y.R."/>
            <person name="Chellapilla S."/>
            <person name="Goldsmith M.R."/>
            <person name="Grosse-Wilde E."/>
            <person name="Heckel D.G."/>
            <person name="Herndon N."/>
            <person name="Jiang H."/>
            <person name="Papanicolaou A."/>
            <person name="Qu J."/>
            <person name="Soulages J.L."/>
            <person name="Vogel H."/>
            <person name="Walters J."/>
            <person name="Waterhouse R.M."/>
            <person name="Ahn S.J."/>
            <person name="Almeida F.C."/>
            <person name="An C."/>
            <person name="Aqrawi P."/>
            <person name="Bretschneider A."/>
            <person name="Bryant W.B."/>
            <person name="Bucks S."/>
            <person name="Chao H."/>
            <person name="Chevignon G."/>
            <person name="Christen J.M."/>
            <person name="Clarke D.F."/>
            <person name="Dittmer N.T."/>
            <person name="Ferguson L.C.F."/>
            <person name="Garavelou S."/>
            <person name="Gordon K.H.J."/>
            <person name="Gunaratna R.T."/>
            <person name="Han Y."/>
            <person name="Hauser F."/>
            <person name="He Y."/>
            <person name="Heidel-Fischer H."/>
            <person name="Hirsh A."/>
            <person name="Hu Y."/>
            <person name="Jiang H."/>
            <person name="Kalra D."/>
            <person name="Klinner C."/>
            <person name="Konig C."/>
            <person name="Kovar C."/>
            <person name="Kroll A.R."/>
            <person name="Kuwar S.S."/>
            <person name="Lee S.L."/>
            <person name="Lehman R."/>
            <person name="Li K."/>
            <person name="Li Z."/>
            <person name="Liang H."/>
            <person name="Lovelace S."/>
            <person name="Lu Z."/>
            <person name="Mansfield J.H."/>
            <person name="McCulloch K.J."/>
            <person name="Mathew T."/>
            <person name="Morton B."/>
            <person name="Muzny D.M."/>
            <person name="Neunemann D."/>
            <person name="Ongeri F."/>
            <person name="Pauchet Y."/>
            <person name="Pu L.L."/>
            <person name="Pyrousis I."/>
            <person name="Rao X.J."/>
            <person name="Redding A."/>
            <person name="Roesel C."/>
            <person name="Sanchez-Gracia A."/>
            <person name="Schaack S."/>
            <person name="Shukla A."/>
            <person name="Tetreau G."/>
            <person name="Wang Y."/>
            <person name="Xiong G.H."/>
            <person name="Traut W."/>
            <person name="Walsh T.K."/>
            <person name="Worley K.C."/>
            <person name="Wu D."/>
            <person name="Wu W."/>
            <person name="Wu Y.Q."/>
            <person name="Zhang X."/>
            <person name="Zou Z."/>
            <person name="Zucker H."/>
            <person name="Briscoe A.D."/>
            <person name="Burmester T."/>
            <person name="Clem R.J."/>
            <person name="Feyereisen R."/>
            <person name="Grimmelikhuijzen C.J.P."/>
            <person name="Hamodrakas S.J."/>
            <person name="Hansson B.S."/>
            <person name="Huguet E."/>
            <person name="Jermiin L.S."/>
            <person name="Lan Q."/>
            <person name="Lehman H.K."/>
            <person name="Lorenzen M."/>
            <person name="Merzendorfer H."/>
            <person name="Michalopoulos I."/>
            <person name="Morton D.B."/>
            <person name="Muthukrishnan S."/>
            <person name="Oakeshott J.G."/>
            <person name="Palmer W."/>
            <person name="Park Y."/>
            <person name="Passarelli A.L."/>
            <person name="Rozas J."/>
            <person name="Schwartz L.M."/>
            <person name="Smith W."/>
            <person name="Southgate A."/>
            <person name="Vilcinskas A."/>
            <person name="Vogt R."/>
            <person name="Wang P."/>
            <person name="Werren J."/>
            <person name="Yu X.Q."/>
            <person name="Zhou J.J."/>
            <person name="Brown S.J."/>
            <person name="Scherer S.E."/>
            <person name="Richards S."/>
            <person name="Blissard G.W."/>
        </authorList>
    </citation>
    <scope>NUCLEOTIDE SEQUENCE</scope>
</reference>
<sequence length="381" mass="42453">MDAQSSFSFSSAVAKFSTKFSNELDKTKNVVSSPLSAEILLSLLALGSTEPAHSELIKALGFPDNDSDESIRSSFSELFAKWKAIKGVTFEVANKIYIKDGGYDVEDALKKDAVEIFDVDFEKINFEKSTVAAALINTWVEQKTHDKIKNLFSSDSLDAFTRMVLVNALYFKGEWKSKFDVDDTMKQTFHIDNETSIKIPMMFKANNFQYGESSGLEAKILRLSYAGEEMSMVFILPNEIEGLDAVMQKMAAGHDLLSELNNMFITHVNVTLPKFKIETRIDLKSLLPKLGIKAIFQENNSGLNKILNNDEPLYVSEAVQKAYIEVNEEGTEAAASTGITLDPKSAEIVMTTSYFRADHPFLYLLMGPDNTILLIGAYRGN</sequence>
<dbReference type="GO" id="GO:0005615">
    <property type="term" value="C:extracellular space"/>
    <property type="evidence" value="ECO:0007669"/>
    <property type="project" value="InterPro"/>
</dbReference>
<proteinExistence type="inferred from homology"/>
<name>A0A922CK20_MANSE</name>
<evidence type="ECO:0000256" key="1">
    <source>
        <dbReference type="ARBA" id="ARBA00009500"/>
    </source>
</evidence>
<dbReference type="InterPro" id="IPR023796">
    <property type="entry name" value="Serpin_dom"/>
</dbReference>
<accession>A0A922CK20</accession>
<evidence type="ECO:0000313" key="5">
    <source>
        <dbReference type="Proteomes" id="UP000791440"/>
    </source>
</evidence>
<dbReference type="PANTHER" id="PTHR11461:SF211">
    <property type="entry name" value="GH10112P-RELATED"/>
    <property type="match status" value="1"/>
</dbReference>
<evidence type="ECO:0000259" key="3">
    <source>
        <dbReference type="SMART" id="SM00093"/>
    </source>
</evidence>
<dbReference type="Proteomes" id="UP000791440">
    <property type="component" value="Unassembled WGS sequence"/>
</dbReference>
<feature type="domain" description="Serpin" evidence="3">
    <location>
        <begin position="14"/>
        <end position="381"/>
    </location>
</feature>
<dbReference type="GO" id="GO:0004867">
    <property type="term" value="F:serine-type endopeptidase inhibitor activity"/>
    <property type="evidence" value="ECO:0007669"/>
    <property type="project" value="InterPro"/>
</dbReference>
<evidence type="ECO:0000313" key="4">
    <source>
        <dbReference type="EMBL" id="KAG6449825.1"/>
    </source>
</evidence>
<dbReference type="Pfam" id="PF00079">
    <property type="entry name" value="Serpin"/>
    <property type="match status" value="1"/>
</dbReference>
<dbReference type="PROSITE" id="PS00284">
    <property type="entry name" value="SERPIN"/>
    <property type="match status" value="1"/>
</dbReference>
<gene>
    <name evidence="4" type="ORF">O3G_MSEX006252</name>
</gene>
<dbReference type="InterPro" id="IPR023795">
    <property type="entry name" value="Serpin_CS"/>
</dbReference>
<dbReference type="AlphaFoldDB" id="A0A922CK20"/>
<dbReference type="EMBL" id="JH668379">
    <property type="protein sequence ID" value="KAG6449825.1"/>
    <property type="molecule type" value="Genomic_DNA"/>
</dbReference>
<dbReference type="SMART" id="SM00093">
    <property type="entry name" value="SERPIN"/>
    <property type="match status" value="1"/>
</dbReference>
<keyword evidence="5" id="KW-1185">Reference proteome</keyword>
<comment type="caution">
    <text evidence="4">The sequence shown here is derived from an EMBL/GenBank/DDBJ whole genome shotgun (WGS) entry which is preliminary data.</text>
</comment>
<reference evidence="4" key="2">
    <citation type="submission" date="2020-12" db="EMBL/GenBank/DDBJ databases">
        <authorList>
            <person name="Kanost M."/>
        </authorList>
    </citation>
    <scope>NUCLEOTIDE SEQUENCE</scope>
</reference>
<evidence type="ECO:0000256" key="2">
    <source>
        <dbReference type="RuleBase" id="RU000411"/>
    </source>
</evidence>
<dbReference type="CDD" id="cd19579">
    <property type="entry name" value="serpin1K-like"/>
    <property type="match status" value="1"/>
</dbReference>
<dbReference type="InterPro" id="IPR000215">
    <property type="entry name" value="Serpin_fam"/>
</dbReference>
<protein>
    <recommendedName>
        <fullName evidence="3">Serpin domain-containing protein</fullName>
    </recommendedName>
</protein>
<comment type="similarity">
    <text evidence="1 2">Belongs to the serpin family.</text>
</comment>
<dbReference type="EMBL" id="JH668379">
    <property type="protein sequence ID" value="KAG6449824.1"/>
    <property type="molecule type" value="Genomic_DNA"/>
</dbReference>
<dbReference type="PANTHER" id="PTHR11461">
    <property type="entry name" value="SERINE PROTEASE INHIBITOR, SERPIN"/>
    <property type="match status" value="1"/>
</dbReference>